<dbReference type="PANTHER" id="PTHR43152:SF2">
    <property type="entry name" value="DRUG RESISTANCE ABC TRANSPORTER"/>
    <property type="match status" value="1"/>
</dbReference>
<evidence type="ECO:0000256" key="7">
    <source>
        <dbReference type="ARBA" id="ARBA00022840"/>
    </source>
</evidence>
<organism evidence="16 17">
    <name type="scientific">Crossiella cryophila</name>
    <dbReference type="NCBI Taxonomy" id="43355"/>
    <lineage>
        <taxon>Bacteria</taxon>
        <taxon>Bacillati</taxon>
        <taxon>Actinomycetota</taxon>
        <taxon>Actinomycetes</taxon>
        <taxon>Pseudonocardiales</taxon>
        <taxon>Pseudonocardiaceae</taxon>
        <taxon>Crossiella</taxon>
    </lineage>
</organism>
<dbReference type="AlphaFoldDB" id="A0A7W7G0I9"/>
<keyword evidence="5" id="KW-0227">DNA damage</keyword>
<evidence type="ECO:0000256" key="1">
    <source>
        <dbReference type="ARBA" id="ARBA00004496"/>
    </source>
</evidence>
<dbReference type="GO" id="GO:0004518">
    <property type="term" value="F:nuclease activity"/>
    <property type="evidence" value="ECO:0007669"/>
    <property type="project" value="UniProtKB-KW"/>
</dbReference>
<evidence type="ECO:0000256" key="8">
    <source>
        <dbReference type="ARBA" id="ARBA00022881"/>
    </source>
</evidence>
<evidence type="ECO:0000259" key="15">
    <source>
        <dbReference type="Pfam" id="PF00005"/>
    </source>
</evidence>
<dbReference type="Proteomes" id="UP000533598">
    <property type="component" value="Unassembled WGS sequence"/>
</dbReference>
<keyword evidence="4" id="KW-0547">Nucleotide-binding</keyword>
<protein>
    <recommendedName>
        <fullName evidence="12">UvrABC system protein A</fullName>
    </recommendedName>
    <alternativeName>
        <fullName evidence="13">Excinuclease ABC subunit A</fullName>
    </alternativeName>
</protein>
<keyword evidence="8" id="KW-0267">Excision nuclease</keyword>
<dbReference type="GO" id="GO:0016887">
    <property type="term" value="F:ATP hydrolysis activity"/>
    <property type="evidence" value="ECO:0007669"/>
    <property type="project" value="InterPro"/>
</dbReference>
<evidence type="ECO:0000256" key="6">
    <source>
        <dbReference type="ARBA" id="ARBA00022769"/>
    </source>
</evidence>
<evidence type="ECO:0000256" key="13">
    <source>
        <dbReference type="ARBA" id="ARBA00042156"/>
    </source>
</evidence>
<keyword evidence="17" id="KW-1185">Reference proteome</keyword>
<evidence type="ECO:0000313" key="17">
    <source>
        <dbReference type="Proteomes" id="UP000533598"/>
    </source>
</evidence>
<comment type="caution">
    <text evidence="16">The sequence shown here is derived from an EMBL/GenBank/DDBJ whole genome shotgun (WGS) entry which is preliminary data.</text>
</comment>
<evidence type="ECO:0000256" key="9">
    <source>
        <dbReference type="ARBA" id="ARBA00023125"/>
    </source>
</evidence>
<gene>
    <name evidence="16" type="ORF">HNR67_008447</name>
</gene>
<name>A0A7W7G0I9_9PSEU</name>
<sequence>MSKAKRTSAPEPHEADSHDLIRVHGARENNLKDVSVEIPKRRLTVFTGVSGSGKSSLVFSTIAAESQRMINETYSAFVQGFMPTLARPEVDVLDGLTTAIIVDQQRMGSDPRSTVGTATDANAMLRILFSRLGKPHIGSPQAFSFNVASISGAGAVTIERGGQTVKERRSFSVTGGMCPRCEGRGKVNDIDLTQLYDDSKSLAEGAFTIPGWKSDSHWTVRIYAESGFVDPDKPIRKYTKREMQDFLYKEATKIKIDGGNFTYEGLIPKIQKSFLSKDKEAMQPHIRAFVERAVTFTVCPECEGTRLSEGARSSKIKKINIAQACAMQISDLADWVRGLSEPSVAPLLGALRHTLDSFVEIGLGYLSLDRPSGTLSGGEAQRVKMIRHLGSSLTDVTYVFDEPTIGLHPHDIARMNTLLLRLRNKGNTVLVVEHKPETIVIADHVVDLGPGAGTAGGTVCFEGTVDGLRASGTVTGRHFDDRAALKSSVRTPTGKLEIRGATKHNLRKVDVDIPLGVLVVITGVAGSGKSSLVHGSMPTEEGVVSVDQSPIRGSRRSNPATYTGLLEPIRKAFAKANGVKPALFSANSEGACPNCNGAGVVYTDLGIMASMATTCEECEGKRFQAAVLDYHLGGKNISEVLAMSVTQATEFFSTGEAATPAAHAILDRLADVGLGYLSLGQPLTSLSGGERQRLKLATHMGDKGGVGSPAAPTPTHSIGSGTRASSRSSRLNRVFILDEPTTGLHLADVEHLLGLLDRLVEAGKSVIVVEHHQAVMAHADWIIDLGPGAGHDGGQIVFEGTPADLVAARTTLTGEHLAAYVGG</sequence>
<dbReference type="RefSeq" id="WP_185009543.1">
    <property type="nucleotide sequence ID" value="NZ_BAAAUI010000007.1"/>
</dbReference>
<keyword evidence="2" id="KW-0963">Cytoplasm</keyword>
<evidence type="ECO:0000256" key="10">
    <source>
        <dbReference type="ARBA" id="ARBA00023204"/>
    </source>
</evidence>
<accession>A0A7W7G0I9</accession>
<evidence type="ECO:0000256" key="3">
    <source>
        <dbReference type="ARBA" id="ARBA00022737"/>
    </source>
</evidence>
<dbReference type="PANTHER" id="PTHR43152">
    <property type="entry name" value="UVRABC SYSTEM PROTEIN A"/>
    <property type="match status" value="1"/>
</dbReference>
<dbReference type="Gene3D" id="1.20.1580.10">
    <property type="entry name" value="ABC transporter ATPase like domain"/>
    <property type="match status" value="2"/>
</dbReference>
<comment type="similarity">
    <text evidence="11">Belongs to the ABC transporter superfamily. UvrA family.</text>
</comment>
<dbReference type="GO" id="GO:0006281">
    <property type="term" value="P:DNA repair"/>
    <property type="evidence" value="ECO:0007669"/>
    <property type="project" value="UniProtKB-KW"/>
</dbReference>
<evidence type="ECO:0000256" key="11">
    <source>
        <dbReference type="ARBA" id="ARBA00038000"/>
    </source>
</evidence>
<dbReference type="GO" id="GO:0005737">
    <property type="term" value="C:cytoplasm"/>
    <property type="evidence" value="ECO:0007669"/>
    <property type="project" value="UniProtKB-SubCell"/>
</dbReference>
<feature type="region of interest" description="Disordered" evidence="14">
    <location>
        <begin position="701"/>
        <end position="725"/>
    </location>
</feature>
<keyword evidence="3" id="KW-0677">Repeat</keyword>
<dbReference type="Gene3D" id="1.10.8.280">
    <property type="entry name" value="ABC transporter ATPase domain-like"/>
    <property type="match status" value="1"/>
</dbReference>
<dbReference type="GO" id="GO:0005524">
    <property type="term" value="F:ATP binding"/>
    <property type="evidence" value="ECO:0007669"/>
    <property type="project" value="UniProtKB-KW"/>
</dbReference>
<keyword evidence="10" id="KW-0234">DNA repair</keyword>
<dbReference type="Pfam" id="PF00005">
    <property type="entry name" value="ABC_tran"/>
    <property type="match status" value="1"/>
</dbReference>
<evidence type="ECO:0000256" key="2">
    <source>
        <dbReference type="ARBA" id="ARBA00022490"/>
    </source>
</evidence>
<evidence type="ECO:0000256" key="14">
    <source>
        <dbReference type="SAM" id="MobiDB-lite"/>
    </source>
</evidence>
<dbReference type="Gene3D" id="3.40.50.300">
    <property type="entry name" value="P-loop containing nucleotide triphosphate hydrolases"/>
    <property type="match status" value="2"/>
</dbReference>
<dbReference type="SUPFAM" id="SSF52540">
    <property type="entry name" value="P-loop containing nucleoside triphosphate hydrolases"/>
    <property type="match status" value="2"/>
</dbReference>
<keyword evidence="6" id="KW-0228">DNA excision</keyword>
<dbReference type="GO" id="GO:0003677">
    <property type="term" value="F:DNA binding"/>
    <property type="evidence" value="ECO:0007669"/>
    <property type="project" value="UniProtKB-KW"/>
</dbReference>
<evidence type="ECO:0000256" key="5">
    <source>
        <dbReference type="ARBA" id="ARBA00022763"/>
    </source>
</evidence>
<dbReference type="InterPro" id="IPR027417">
    <property type="entry name" value="P-loop_NTPase"/>
</dbReference>
<dbReference type="InterPro" id="IPR003439">
    <property type="entry name" value="ABC_transporter-like_ATP-bd"/>
</dbReference>
<reference evidence="16 17" key="1">
    <citation type="submission" date="2020-08" db="EMBL/GenBank/DDBJ databases">
        <title>Sequencing the genomes of 1000 actinobacteria strains.</title>
        <authorList>
            <person name="Klenk H.-P."/>
        </authorList>
    </citation>
    <scope>NUCLEOTIDE SEQUENCE [LARGE SCALE GENOMIC DNA]</scope>
    <source>
        <strain evidence="16 17">DSM 44230</strain>
    </source>
</reference>
<proteinExistence type="inferred from homology"/>
<evidence type="ECO:0000313" key="16">
    <source>
        <dbReference type="EMBL" id="MBB4682329.1"/>
    </source>
</evidence>
<comment type="subcellular location">
    <subcellularLocation>
        <location evidence="1">Cytoplasm</location>
    </subcellularLocation>
</comment>
<keyword evidence="9" id="KW-0238">DNA-binding</keyword>
<evidence type="ECO:0000256" key="12">
    <source>
        <dbReference type="ARBA" id="ARBA00039316"/>
    </source>
</evidence>
<feature type="domain" description="ABC transporter" evidence="15">
    <location>
        <begin position="506"/>
        <end position="699"/>
    </location>
</feature>
<keyword evidence="7" id="KW-0067">ATP-binding</keyword>
<evidence type="ECO:0000256" key="4">
    <source>
        <dbReference type="ARBA" id="ARBA00022741"/>
    </source>
</evidence>
<dbReference type="EMBL" id="JACHMH010000001">
    <property type="protein sequence ID" value="MBB4682329.1"/>
    <property type="molecule type" value="Genomic_DNA"/>
</dbReference>